<protein>
    <submittedName>
        <fullName evidence="2">Uncharacterized protein</fullName>
    </submittedName>
</protein>
<sequence>MAKFGFFFSHCHFPGTQPANQASFSASRVRMPPLPLAAAVVGPPSASLPYPCAQLPADASRPDRALLQAGQTRRSLPSNRTSAKYFDIDTFRCCDLSSSGGSAERRALGGGPAECWASGGDPAERRASGGGSAERRASSGDPTKRRALSGGPTAGCPEEHRASGGVWQNVGYQVVVRQNVEPQVMIRQNVRPLVVVRQNVGPQNVEPQVVVQQNVGPWVVVRRHSGVRWWSSGGSAELRRWSRRSKEIFCQKFRRSFPTYFSPEVITVDFTKTDGLVGGFYTSKLPAFFTPVNCRRYIRRKICRYVTGGYSAGLTAASTSEQNSV</sequence>
<feature type="region of interest" description="Disordered" evidence="1">
    <location>
        <begin position="102"/>
        <end position="162"/>
    </location>
</feature>
<name>A0ABD0V6I2_DENTH</name>
<dbReference type="Proteomes" id="UP001552299">
    <property type="component" value="Unassembled WGS sequence"/>
</dbReference>
<proteinExistence type="predicted"/>
<keyword evidence="3" id="KW-1185">Reference proteome</keyword>
<reference evidence="2 3" key="1">
    <citation type="journal article" date="2024" name="Plant Biotechnol. J.">
        <title>Dendrobium thyrsiflorum genome and its molecular insights into genes involved in important horticultural traits.</title>
        <authorList>
            <person name="Chen B."/>
            <person name="Wang J.Y."/>
            <person name="Zheng P.J."/>
            <person name="Li K.L."/>
            <person name="Liang Y.M."/>
            <person name="Chen X.F."/>
            <person name="Zhang C."/>
            <person name="Zhao X."/>
            <person name="He X."/>
            <person name="Zhang G.Q."/>
            <person name="Liu Z.J."/>
            <person name="Xu Q."/>
        </authorList>
    </citation>
    <scope>NUCLEOTIDE SEQUENCE [LARGE SCALE GENOMIC DNA]</scope>
    <source>
        <strain evidence="2">GZMU011</strain>
    </source>
</reference>
<organism evidence="2 3">
    <name type="scientific">Dendrobium thyrsiflorum</name>
    <name type="common">Pinecone-like raceme dendrobium</name>
    <name type="synonym">Orchid</name>
    <dbReference type="NCBI Taxonomy" id="117978"/>
    <lineage>
        <taxon>Eukaryota</taxon>
        <taxon>Viridiplantae</taxon>
        <taxon>Streptophyta</taxon>
        <taxon>Embryophyta</taxon>
        <taxon>Tracheophyta</taxon>
        <taxon>Spermatophyta</taxon>
        <taxon>Magnoliopsida</taxon>
        <taxon>Liliopsida</taxon>
        <taxon>Asparagales</taxon>
        <taxon>Orchidaceae</taxon>
        <taxon>Epidendroideae</taxon>
        <taxon>Malaxideae</taxon>
        <taxon>Dendrobiinae</taxon>
        <taxon>Dendrobium</taxon>
    </lineage>
</organism>
<evidence type="ECO:0000256" key="1">
    <source>
        <dbReference type="SAM" id="MobiDB-lite"/>
    </source>
</evidence>
<evidence type="ECO:0000313" key="3">
    <source>
        <dbReference type="Proteomes" id="UP001552299"/>
    </source>
</evidence>
<feature type="compositionally biased region" description="Basic and acidic residues" evidence="1">
    <location>
        <begin position="122"/>
        <end position="144"/>
    </location>
</feature>
<comment type="caution">
    <text evidence="2">The sequence shown here is derived from an EMBL/GenBank/DDBJ whole genome shotgun (WGS) entry which is preliminary data.</text>
</comment>
<dbReference type="EMBL" id="JANQDX010000008">
    <property type="protein sequence ID" value="KAL0920213.1"/>
    <property type="molecule type" value="Genomic_DNA"/>
</dbReference>
<gene>
    <name evidence="2" type="ORF">M5K25_009333</name>
</gene>
<dbReference type="AlphaFoldDB" id="A0ABD0V6I2"/>
<evidence type="ECO:0000313" key="2">
    <source>
        <dbReference type="EMBL" id="KAL0920213.1"/>
    </source>
</evidence>
<accession>A0ABD0V6I2</accession>